<dbReference type="EMBL" id="BLLK01000045">
    <property type="protein sequence ID" value="GFH51878.1"/>
    <property type="molecule type" value="Genomic_DNA"/>
</dbReference>
<organism evidence="2 3">
    <name type="scientific">Chaetoceros tenuissimus</name>
    <dbReference type="NCBI Taxonomy" id="426638"/>
    <lineage>
        <taxon>Eukaryota</taxon>
        <taxon>Sar</taxon>
        <taxon>Stramenopiles</taxon>
        <taxon>Ochrophyta</taxon>
        <taxon>Bacillariophyta</taxon>
        <taxon>Coscinodiscophyceae</taxon>
        <taxon>Chaetocerotophycidae</taxon>
        <taxon>Chaetocerotales</taxon>
        <taxon>Chaetocerotaceae</taxon>
        <taxon>Chaetoceros</taxon>
    </lineage>
</organism>
<dbReference type="AlphaFoldDB" id="A0AAD3CTI7"/>
<accession>A0AAD3CTI7</accession>
<comment type="caution">
    <text evidence="2">The sequence shown here is derived from an EMBL/GenBank/DDBJ whole genome shotgun (WGS) entry which is preliminary data.</text>
</comment>
<dbReference type="Proteomes" id="UP001054902">
    <property type="component" value="Unassembled WGS sequence"/>
</dbReference>
<feature type="transmembrane region" description="Helical" evidence="1">
    <location>
        <begin position="110"/>
        <end position="130"/>
    </location>
</feature>
<name>A0AAD3CTI7_9STRA</name>
<reference evidence="2 3" key="1">
    <citation type="journal article" date="2021" name="Sci. Rep.">
        <title>The genome of the diatom Chaetoceros tenuissimus carries an ancient integrated fragment of an extant virus.</title>
        <authorList>
            <person name="Hongo Y."/>
            <person name="Kimura K."/>
            <person name="Takaki Y."/>
            <person name="Yoshida Y."/>
            <person name="Baba S."/>
            <person name="Kobayashi G."/>
            <person name="Nagasaki K."/>
            <person name="Hano T."/>
            <person name="Tomaru Y."/>
        </authorList>
    </citation>
    <scope>NUCLEOTIDE SEQUENCE [LARGE SCALE GENOMIC DNA]</scope>
    <source>
        <strain evidence="2 3">NIES-3715</strain>
    </source>
</reference>
<keyword evidence="1" id="KW-0812">Transmembrane</keyword>
<keyword evidence="3" id="KW-1185">Reference proteome</keyword>
<gene>
    <name evidence="2" type="ORF">CTEN210_08354</name>
</gene>
<sequence>MQIFRDRVNYADIPDKIEMNKKRQRKSFLPRPVKENKIRIIDLDQGSSKVNHSQIREGKLSNLKSFSDSFIGYMSILLDMLNRSNCFIQAFAVHFIFYQMMRPWHKDGDAFYIINLFKYYPTITGWLFILNKSRAYLENNLNRRKQLKKDGSCQTIATVSSSLSLVHSSNETFLNVHQSSTGALNKDGLSSNSHHLSSSNVVGTNINLQTNSFEESISDQSEESNEWGYFVDYKDQHS</sequence>
<evidence type="ECO:0000313" key="2">
    <source>
        <dbReference type="EMBL" id="GFH51878.1"/>
    </source>
</evidence>
<feature type="transmembrane region" description="Helical" evidence="1">
    <location>
        <begin position="80"/>
        <end position="98"/>
    </location>
</feature>
<evidence type="ECO:0000313" key="3">
    <source>
        <dbReference type="Proteomes" id="UP001054902"/>
    </source>
</evidence>
<proteinExistence type="predicted"/>
<evidence type="ECO:0000256" key="1">
    <source>
        <dbReference type="SAM" id="Phobius"/>
    </source>
</evidence>
<protein>
    <submittedName>
        <fullName evidence="2">Uncharacterized protein</fullName>
    </submittedName>
</protein>
<keyword evidence="1" id="KW-1133">Transmembrane helix</keyword>
<keyword evidence="1" id="KW-0472">Membrane</keyword>